<organism evidence="2 3">
    <name type="scientific">Gnomoniopsis smithogilvyi</name>
    <dbReference type="NCBI Taxonomy" id="1191159"/>
    <lineage>
        <taxon>Eukaryota</taxon>
        <taxon>Fungi</taxon>
        <taxon>Dikarya</taxon>
        <taxon>Ascomycota</taxon>
        <taxon>Pezizomycotina</taxon>
        <taxon>Sordariomycetes</taxon>
        <taxon>Sordariomycetidae</taxon>
        <taxon>Diaporthales</taxon>
        <taxon>Gnomoniaceae</taxon>
        <taxon>Gnomoniopsis</taxon>
    </lineage>
</organism>
<feature type="compositionally biased region" description="Polar residues" evidence="1">
    <location>
        <begin position="191"/>
        <end position="209"/>
    </location>
</feature>
<protein>
    <submittedName>
        <fullName evidence="2">Uncharacterized protein</fullName>
    </submittedName>
</protein>
<feature type="compositionally biased region" description="Polar residues" evidence="1">
    <location>
        <begin position="444"/>
        <end position="458"/>
    </location>
</feature>
<feature type="region of interest" description="Disordered" evidence="1">
    <location>
        <begin position="396"/>
        <end position="467"/>
    </location>
</feature>
<evidence type="ECO:0000313" key="2">
    <source>
        <dbReference type="EMBL" id="KAJ4388171.1"/>
    </source>
</evidence>
<name>A0A9W9CU81_9PEZI</name>
<comment type="caution">
    <text evidence="2">The sequence shown here is derived from an EMBL/GenBank/DDBJ whole genome shotgun (WGS) entry which is preliminary data.</text>
</comment>
<keyword evidence="3" id="KW-1185">Reference proteome</keyword>
<feature type="region of interest" description="Disordered" evidence="1">
    <location>
        <begin position="1"/>
        <end position="57"/>
    </location>
</feature>
<evidence type="ECO:0000256" key="1">
    <source>
        <dbReference type="SAM" id="MobiDB-lite"/>
    </source>
</evidence>
<dbReference type="OrthoDB" id="5407653at2759"/>
<dbReference type="Proteomes" id="UP001140453">
    <property type="component" value="Unassembled WGS sequence"/>
</dbReference>
<feature type="region of interest" description="Disordered" evidence="1">
    <location>
        <begin position="191"/>
        <end position="215"/>
    </location>
</feature>
<sequence>MFGNLSHLIPAASTQSIGPPKDVPPPTPIHLPECRPRADNTNASGGSDSVSAETSSPPLTSILHNLLRPADQVDISHLERLNVHVIPDAVVADLVPDPACLPDFEQWDELSREQAHAVDAEPRPNLCNGRISPGASKYVELRQGLLTDNESAFRAVRRVAPRPGEQYVRLGYCHEFFRYLEAITAFWDDTSMTQPTKPTNENPSDNGTEAANKATENHSFSFCRTSAGTSMPAQYRTNLLTSFLKLVTYDFSCNIMSRQGPEPRLYIKSPVTTPSTTSSPRHSYFSSGCNFLFRMPQDRDTAKRGIIDGPIAAVSPRHTTLFPPRGKERESVIDLSREIIAALITAQNRAREGRTEERIGKDAWWATKRRWGGGPGGPVGKEEEMLELRDPSAVVLGDKDEKPGSSTVPVEGEGGPIANNSTVRMTGPFPSSGLPHPSKYRGRSINSGSPSFDGTSTQPPNPKRPRKSLAIYDAYRMVRPPAMHWDPKTRYTAIGRQRGVHHDDVFVISSLFHHVSILRVRVPDTLLAVLSGAVTDPGVHARGRLEIWRTRWFDLFVAQDRLDAMKTLWGVMAYAMREVVDPEAEGGIHGDGEAAKKDSSSR</sequence>
<proteinExistence type="predicted"/>
<accession>A0A9W9CU81</accession>
<feature type="compositionally biased region" description="Polar residues" evidence="1">
    <location>
        <begin position="39"/>
        <end position="57"/>
    </location>
</feature>
<dbReference type="EMBL" id="JAPEVB010000005">
    <property type="protein sequence ID" value="KAJ4388171.1"/>
    <property type="molecule type" value="Genomic_DNA"/>
</dbReference>
<reference evidence="2" key="1">
    <citation type="submission" date="2022-10" db="EMBL/GenBank/DDBJ databases">
        <title>Tapping the CABI collections for fungal endophytes: first genome assemblies for Collariella, Neodidymelliopsis, Ascochyta clinopodiicola, Didymella pomorum, Didymosphaeria variabile, Neocosmospora piperis and Neocucurbitaria cava.</title>
        <authorList>
            <person name="Hill R."/>
        </authorList>
    </citation>
    <scope>NUCLEOTIDE SEQUENCE</scope>
    <source>
        <strain evidence="2">IMI 355082</strain>
    </source>
</reference>
<dbReference type="AlphaFoldDB" id="A0A9W9CU81"/>
<gene>
    <name evidence="2" type="ORF">N0V93_008778</name>
</gene>
<evidence type="ECO:0000313" key="3">
    <source>
        <dbReference type="Proteomes" id="UP001140453"/>
    </source>
</evidence>